<dbReference type="AlphaFoldDB" id="A0A2N6CT21"/>
<evidence type="ECO:0000313" key="3">
    <source>
        <dbReference type="EMBL" id="PLX60262.1"/>
    </source>
</evidence>
<protein>
    <submittedName>
        <fullName evidence="3">Phage tail protein</fullName>
    </submittedName>
</protein>
<dbReference type="PANTHER" id="PTHR35861:SF1">
    <property type="entry name" value="PHAGE TAIL SHEATH PROTEIN"/>
    <property type="match status" value="1"/>
</dbReference>
<sequence>MAGTENSTPGLYFRAAAPEPQLETLRTDIAGFIGKTARGPLDRPVRIEGWRHYQDIFGGLTREADTAYSLRGYFENGGEVAYVLRLLAPAHAAAQATWVVGDIDPVSSQWVASAPAGGGFSFARYEIIASSPGTWANGMRVLFSYRLRGRNGLPQLDIEVHPVNEGVEYLAGLTPRDLETQVTERSRYIRLRGVSTFQPAPTGFSGPLSSQWNTLELRNGFEENPGLDEYIEASRIMAEQPEVALVAAPDMYRMPDPDVHPYRFLSVLTAHTDRSLDRQALVSLPSSVHSIQEARQWVRSRMLDMPDGMTRSLAAYHPWICVDDPLGGLIEPLRTIPAVGHVAGLISRLDRERGAHHTPANAVLFDCVDIGHGYDLPDKGVLVQNGINPVRCRRGKGLEVWGGRTLVDAAQFPEGLYLAHRRLIHRLVRAIRRVAEPLVFDNNGPALWLTLVRAMTTILLEAYRAGALKGGRPEQAFRVRCDESLNPEFDRSLGRVYCELQVAPAVPMEFITLRIAISRQGTLEVIGP</sequence>
<evidence type="ECO:0000256" key="1">
    <source>
        <dbReference type="ARBA" id="ARBA00008005"/>
    </source>
</evidence>
<gene>
    <name evidence="3" type="ORF">C0630_15805</name>
</gene>
<dbReference type="InterPro" id="IPR035089">
    <property type="entry name" value="Phage_sheath_subtilisin"/>
</dbReference>
<feature type="domain" description="Tail sheath protein subtilisin-like" evidence="2">
    <location>
        <begin position="309"/>
        <end position="406"/>
    </location>
</feature>
<dbReference type="PANTHER" id="PTHR35861">
    <property type="match status" value="1"/>
</dbReference>
<evidence type="ECO:0000313" key="4">
    <source>
        <dbReference type="Proteomes" id="UP000235015"/>
    </source>
</evidence>
<evidence type="ECO:0000259" key="2">
    <source>
        <dbReference type="Pfam" id="PF04984"/>
    </source>
</evidence>
<dbReference type="Pfam" id="PF04984">
    <property type="entry name" value="Phage_sheath_1"/>
    <property type="match status" value="1"/>
</dbReference>
<reference evidence="3 4" key="1">
    <citation type="submission" date="2017-11" db="EMBL/GenBank/DDBJ databases">
        <title>Genome-resolved metagenomics identifies genetic mobility, metabolic interactions, and unexpected diversity in perchlorate-reducing communities.</title>
        <authorList>
            <person name="Barnum T.P."/>
            <person name="Figueroa I.A."/>
            <person name="Carlstrom C.I."/>
            <person name="Lucas L.N."/>
            <person name="Engelbrektson A.L."/>
            <person name="Coates J.D."/>
        </authorList>
    </citation>
    <scope>NUCLEOTIDE SEQUENCE [LARGE SCALE GENOMIC DNA]</scope>
    <source>
        <strain evidence="3">BM301</strain>
    </source>
</reference>
<comment type="caution">
    <text evidence="3">The sequence shown here is derived from an EMBL/GenBank/DDBJ whole genome shotgun (WGS) entry which is preliminary data.</text>
</comment>
<dbReference type="RefSeq" id="WP_273440513.1">
    <property type="nucleotide sequence ID" value="NZ_PKUN01000025.1"/>
</dbReference>
<organism evidence="3 4">
    <name type="scientific">Sedimenticola selenatireducens</name>
    <dbReference type="NCBI Taxonomy" id="191960"/>
    <lineage>
        <taxon>Bacteria</taxon>
        <taxon>Pseudomonadati</taxon>
        <taxon>Pseudomonadota</taxon>
        <taxon>Gammaproteobacteria</taxon>
        <taxon>Chromatiales</taxon>
        <taxon>Sedimenticolaceae</taxon>
        <taxon>Sedimenticola</taxon>
    </lineage>
</organism>
<dbReference type="Gene3D" id="3.40.50.11780">
    <property type="match status" value="2"/>
</dbReference>
<proteinExistence type="inferred from homology"/>
<comment type="similarity">
    <text evidence="1">Belongs to the myoviridae tail sheath protein family.</text>
</comment>
<dbReference type="Proteomes" id="UP000235015">
    <property type="component" value="Unassembled WGS sequence"/>
</dbReference>
<accession>A0A2N6CT21</accession>
<dbReference type="EMBL" id="PKUN01000025">
    <property type="protein sequence ID" value="PLX60262.1"/>
    <property type="molecule type" value="Genomic_DNA"/>
</dbReference>
<dbReference type="InterPro" id="IPR052042">
    <property type="entry name" value="Tail_sheath_structural"/>
</dbReference>
<name>A0A2N6CT21_9GAMM</name>